<dbReference type="AlphaFoldDB" id="Q3ADX0"/>
<protein>
    <submittedName>
        <fullName evidence="1">Uncharacterized protein</fullName>
    </submittedName>
</protein>
<gene>
    <name evidence="1" type="ordered locus">CHY_0810</name>
</gene>
<proteinExistence type="predicted"/>
<evidence type="ECO:0000313" key="1">
    <source>
        <dbReference type="EMBL" id="ABB14084.1"/>
    </source>
</evidence>
<accession>Q3ADX0</accession>
<organism evidence="1 2">
    <name type="scientific">Carboxydothermus hydrogenoformans (strain ATCC BAA-161 / DSM 6008 / Z-2901)</name>
    <dbReference type="NCBI Taxonomy" id="246194"/>
    <lineage>
        <taxon>Bacteria</taxon>
        <taxon>Bacillati</taxon>
        <taxon>Bacillota</taxon>
        <taxon>Clostridia</taxon>
        <taxon>Thermoanaerobacterales</taxon>
        <taxon>Thermoanaerobacteraceae</taxon>
        <taxon>Carboxydothermus</taxon>
    </lineage>
</organism>
<name>Q3ADX0_CARHZ</name>
<dbReference type="KEGG" id="chy:CHY_0810"/>
<sequence length="40" mass="4776">MRNLVDGVLPFPIFKPTIVDYKIRVADLQKYNQLNLEKER</sequence>
<dbReference type="Proteomes" id="UP000002706">
    <property type="component" value="Chromosome"/>
</dbReference>
<reference evidence="1 2" key="1">
    <citation type="journal article" date="2005" name="PLoS Genet.">
        <title>Life in hot carbon monoxide: the complete genome sequence of Carboxydothermus hydrogenoformans Z-2901.</title>
        <authorList>
            <person name="Wu M."/>
            <person name="Ren Q."/>
            <person name="Durkin A.S."/>
            <person name="Daugherty S.C."/>
            <person name="Brinkac L.M."/>
            <person name="Dodson R.J."/>
            <person name="Madupu R."/>
            <person name="Sullivan S.A."/>
            <person name="Kolonay J.F."/>
            <person name="Haft D.H."/>
            <person name="Nelson W.C."/>
            <person name="Tallon L.J."/>
            <person name="Jones K.M."/>
            <person name="Ulrich L.E."/>
            <person name="Gonzalez J.M."/>
            <person name="Zhulin I.B."/>
            <person name="Robb F.T."/>
            <person name="Eisen J.A."/>
        </authorList>
    </citation>
    <scope>NUCLEOTIDE SEQUENCE [LARGE SCALE GENOMIC DNA]</scope>
    <source>
        <strain evidence="2">ATCC BAA-161 / DSM 6008 / Z-2901</strain>
    </source>
</reference>
<dbReference type="HOGENOM" id="CLU_3286761_0_0_9"/>
<dbReference type="EMBL" id="CP000141">
    <property type="protein sequence ID" value="ABB14084.1"/>
    <property type="molecule type" value="Genomic_DNA"/>
</dbReference>
<evidence type="ECO:0000313" key="2">
    <source>
        <dbReference type="Proteomes" id="UP000002706"/>
    </source>
</evidence>
<keyword evidence="2" id="KW-1185">Reference proteome</keyword>
<dbReference type="InParanoid" id="Q3ADX0"/>